<accession>A0ABU9H984</accession>
<dbReference type="RefSeq" id="WP_341626905.1">
    <property type="nucleotide sequence ID" value="NZ_JBAKBA010000005.1"/>
</dbReference>
<evidence type="ECO:0000313" key="1">
    <source>
        <dbReference type="EMBL" id="MEL0658207.1"/>
    </source>
</evidence>
<reference evidence="1 2" key="1">
    <citation type="submission" date="2024-02" db="EMBL/GenBank/DDBJ databases">
        <title>Bacteria isolated from the canopy kelp, Nereocystis luetkeana.</title>
        <authorList>
            <person name="Pfister C.A."/>
            <person name="Younker I.T."/>
            <person name="Light S.H."/>
        </authorList>
    </citation>
    <scope>NUCLEOTIDE SEQUENCE [LARGE SCALE GENOMIC DNA]</scope>
    <source>
        <strain evidence="1 2">TI.2.07</strain>
    </source>
</reference>
<gene>
    <name evidence="1" type="ORF">V6255_03550</name>
</gene>
<protein>
    <submittedName>
        <fullName evidence="1">DciA family protein</fullName>
    </submittedName>
</protein>
<organism evidence="1 2">
    <name type="scientific">Psychromonas arctica</name>
    <dbReference type="NCBI Taxonomy" id="168275"/>
    <lineage>
        <taxon>Bacteria</taxon>
        <taxon>Pseudomonadati</taxon>
        <taxon>Pseudomonadota</taxon>
        <taxon>Gammaproteobacteria</taxon>
        <taxon>Alteromonadales</taxon>
        <taxon>Psychromonadaceae</taxon>
        <taxon>Psychromonas</taxon>
    </lineage>
</organism>
<name>A0ABU9H984_9GAMM</name>
<dbReference type="Pfam" id="PF05258">
    <property type="entry name" value="DciA"/>
    <property type="match status" value="1"/>
</dbReference>
<evidence type="ECO:0000313" key="2">
    <source>
        <dbReference type="Proteomes" id="UP001366060"/>
    </source>
</evidence>
<dbReference type="Proteomes" id="UP001366060">
    <property type="component" value="Unassembled WGS sequence"/>
</dbReference>
<sequence>MFNLIPIINNRYTHKPNSLLMAVMTTHKKQPKPISLLLKKNNFQQSTSLISKLDIVLQRVLKQHNISGCRIGNVENGSLLIESPTSLWLQRLQFIRSDILTELRQHHSSLISIKVKVNPELAKISPTLIKKNKPVKKRAQKMSKDIADSFLALAENADPKLKKALQSLAKFSTNKSE</sequence>
<proteinExistence type="predicted"/>
<keyword evidence="2" id="KW-1185">Reference proteome</keyword>
<dbReference type="EMBL" id="JBAKBA010000005">
    <property type="protein sequence ID" value="MEL0658207.1"/>
    <property type="molecule type" value="Genomic_DNA"/>
</dbReference>
<comment type="caution">
    <text evidence="1">The sequence shown here is derived from an EMBL/GenBank/DDBJ whole genome shotgun (WGS) entry which is preliminary data.</text>
</comment>
<dbReference type="InterPro" id="IPR007922">
    <property type="entry name" value="DciA-like"/>
</dbReference>